<evidence type="ECO:0000256" key="1">
    <source>
        <dbReference type="SAM" id="MobiDB-lite"/>
    </source>
</evidence>
<feature type="compositionally biased region" description="Polar residues" evidence="1">
    <location>
        <begin position="61"/>
        <end position="72"/>
    </location>
</feature>
<name>A0A9J5X0P3_SOLCO</name>
<feature type="region of interest" description="Disordered" evidence="1">
    <location>
        <begin position="58"/>
        <end position="88"/>
    </location>
</feature>
<dbReference type="Proteomes" id="UP000824120">
    <property type="component" value="Chromosome 10"/>
</dbReference>
<dbReference type="EMBL" id="JACXVP010000010">
    <property type="protein sequence ID" value="KAG5581753.1"/>
    <property type="molecule type" value="Genomic_DNA"/>
</dbReference>
<comment type="caution">
    <text evidence="2">The sequence shown here is derived from an EMBL/GenBank/DDBJ whole genome shotgun (WGS) entry which is preliminary data.</text>
</comment>
<organism evidence="2 3">
    <name type="scientific">Solanum commersonii</name>
    <name type="common">Commerson's wild potato</name>
    <name type="synonym">Commerson's nightshade</name>
    <dbReference type="NCBI Taxonomy" id="4109"/>
    <lineage>
        <taxon>Eukaryota</taxon>
        <taxon>Viridiplantae</taxon>
        <taxon>Streptophyta</taxon>
        <taxon>Embryophyta</taxon>
        <taxon>Tracheophyta</taxon>
        <taxon>Spermatophyta</taxon>
        <taxon>Magnoliopsida</taxon>
        <taxon>eudicotyledons</taxon>
        <taxon>Gunneridae</taxon>
        <taxon>Pentapetalae</taxon>
        <taxon>asterids</taxon>
        <taxon>lamiids</taxon>
        <taxon>Solanales</taxon>
        <taxon>Solanaceae</taxon>
        <taxon>Solanoideae</taxon>
        <taxon>Solaneae</taxon>
        <taxon>Solanum</taxon>
    </lineage>
</organism>
<gene>
    <name evidence="2" type="ORF">H5410_052380</name>
</gene>
<sequence>MFTKNNKGSSSSKSKFSLVRINADEFTHVNETSFSRPAPIEINSDTPIIPHEVMKDIMTSPDLNSTEVSPQEDNPPVGTSHPPIIPTRSKTKILALEHRLEGQIWFKVN</sequence>
<accession>A0A9J5X0P3</accession>
<reference evidence="2 3" key="1">
    <citation type="submission" date="2020-09" db="EMBL/GenBank/DDBJ databases">
        <title>De no assembly of potato wild relative species, Solanum commersonii.</title>
        <authorList>
            <person name="Cho K."/>
        </authorList>
    </citation>
    <scope>NUCLEOTIDE SEQUENCE [LARGE SCALE GENOMIC DNA]</scope>
    <source>
        <strain evidence="2">LZ3.2</strain>
        <tissue evidence="2">Leaf</tissue>
    </source>
</reference>
<dbReference type="AlphaFoldDB" id="A0A9J5X0P3"/>
<proteinExistence type="predicted"/>
<evidence type="ECO:0000313" key="3">
    <source>
        <dbReference type="Proteomes" id="UP000824120"/>
    </source>
</evidence>
<evidence type="ECO:0000313" key="2">
    <source>
        <dbReference type="EMBL" id="KAG5581753.1"/>
    </source>
</evidence>
<keyword evidence="3" id="KW-1185">Reference proteome</keyword>
<protein>
    <submittedName>
        <fullName evidence="2">Uncharacterized protein</fullName>
    </submittedName>
</protein>